<comment type="caution">
    <text evidence="6">The sequence shown here is derived from an EMBL/GenBank/DDBJ whole genome shotgun (WGS) entry which is preliminary data.</text>
</comment>
<gene>
    <name evidence="6" type="ORF">ACFO8L_29750</name>
</gene>
<name>A0ABV9EL36_9ACTN</name>
<dbReference type="EMBL" id="JBHSFN010000022">
    <property type="protein sequence ID" value="MFC4590310.1"/>
    <property type="molecule type" value="Genomic_DNA"/>
</dbReference>
<dbReference type="PRINTS" id="PR00719">
    <property type="entry name" value="LMWPTPASE"/>
</dbReference>
<dbReference type="PANTHER" id="PTHR11717:SF31">
    <property type="entry name" value="LOW MOLECULAR WEIGHT PROTEIN-TYROSINE-PHOSPHATASE ETP-RELATED"/>
    <property type="match status" value="1"/>
</dbReference>
<proteinExistence type="inferred from homology"/>
<dbReference type="PANTHER" id="PTHR11717">
    <property type="entry name" value="LOW MOLECULAR WEIGHT PROTEIN TYROSINE PHOSPHATASE"/>
    <property type="match status" value="1"/>
</dbReference>
<reference evidence="7" key="1">
    <citation type="journal article" date="2019" name="Int. J. Syst. Evol. Microbiol.">
        <title>The Global Catalogue of Microorganisms (GCM) 10K type strain sequencing project: providing services to taxonomists for standard genome sequencing and annotation.</title>
        <authorList>
            <consortium name="The Broad Institute Genomics Platform"/>
            <consortium name="The Broad Institute Genome Sequencing Center for Infectious Disease"/>
            <person name="Wu L."/>
            <person name="Ma J."/>
        </authorList>
    </citation>
    <scope>NUCLEOTIDE SEQUENCE [LARGE SCALE GENOMIC DNA]</scope>
    <source>
        <strain evidence="7">CCUG 49560</strain>
    </source>
</reference>
<dbReference type="InterPro" id="IPR036196">
    <property type="entry name" value="Ptyr_pPase_sf"/>
</dbReference>
<dbReference type="InterPro" id="IPR050438">
    <property type="entry name" value="LMW_PTPase"/>
</dbReference>
<dbReference type="InterPro" id="IPR023485">
    <property type="entry name" value="Ptyr_pPase"/>
</dbReference>
<dbReference type="Gene3D" id="3.40.50.2300">
    <property type="match status" value="1"/>
</dbReference>
<feature type="region of interest" description="Disordered" evidence="4">
    <location>
        <begin position="11"/>
        <end position="34"/>
    </location>
</feature>
<evidence type="ECO:0000256" key="4">
    <source>
        <dbReference type="SAM" id="MobiDB-lite"/>
    </source>
</evidence>
<sequence length="235" mass="24793">MSDIFLLRHRSGAGPPSNHLSTSGAPVDAVPEEPPPPVAPSFRLLFVCTGNMCRSPIAERLMVAALGGGSRIVVESAGTAAMPGSRMTPEAVRVLAEKGAGPGGFTARRLTSQLVGEADLVLAATREHRARVVSLYPPAAVRVFTIVEFGTLAEAVRPGRVTRYTDPVERARGLLAEVHMLRGLVRVDQPDVADPYGCSMRAYRISARRISGALAAPLDLLTAGITHPQELCSPG</sequence>
<dbReference type="SMART" id="SM00226">
    <property type="entry name" value="LMWPc"/>
    <property type="match status" value="1"/>
</dbReference>
<organism evidence="6 7">
    <name type="scientific">Sphaerisporangium corydalis</name>
    <dbReference type="NCBI Taxonomy" id="1441875"/>
    <lineage>
        <taxon>Bacteria</taxon>
        <taxon>Bacillati</taxon>
        <taxon>Actinomycetota</taxon>
        <taxon>Actinomycetes</taxon>
        <taxon>Streptosporangiales</taxon>
        <taxon>Streptosporangiaceae</taxon>
        <taxon>Sphaerisporangium</taxon>
    </lineage>
</organism>
<dbReference type="InterPro" id="IPR017867">
    <property type="entry name" value="Tyr_phospatase_low_mol_wt"/>
</dbReference>
<evidence type="ECO:0000313" key="7">
    <source>
        <dbReference type="Proteomes" id="UP001595891"/>
    </source>
</evidence>
<dbReference type="RefSeq" id="WP_262847359.1">
    <property type="nucleotide sequence ID" value="NZ_JANZYP010000062.1"/>
</dbReference>
<evidence type="ECO:0000256" key="3">
    <source>
        <dbReference type="ARBA" id="ARBA00022912"/>
    </source>
</evidence>
<dbReference type="Pfam" id="PF01451">
    <property type="entry name" value="LMWPc"/>
    <property type="match status" value="1"/>
</dbReference>
<feature type="domain" description="Phosphotyrosine protein phosphatase I" evidence="5">
    <location>
        <begin position="42"/>
        <end position="220"/>
    </location>
</feature>
<protein>
    <recommendedName>
        <fullName evidence="5">Phosphotyrosine protein phosphatase I domain-containing protein</fullName>
    </recommendedName>
</protein>
<comment type="similarity">
    <text evidence="1">Belongs to the low molecular weight phosphotyrosine protein phosphatase family.</text>
</comment>
<evidence type="ECO:0000256" key="2">
    <source>
        <dbReference type="ARBA" id="ARBA00022801"/>
    </source>
</evidence>
<keyword evidence="3" id="KW-0904">Protein phosphatase</keyword>
<keyword evidence="2" id="KW-0378">Hydrolase</keyword>
<dbReference type="Proteomes" id="UP001595891">
    <property type="component" value="Unassembled WGS sequence"/>
</dbReference>
<accession>A0ABV9EL36</accession>
<dbReference type="SUPFAM" id="SSF52788">
    <property type="entry name" value="Phosphotyrosine protein phosphatases I"/>
    <property type="match status" value="1"/>
</dbReference>
<evidence type="ECO:0000256" key="1">
    <source>
        <dbReference type="ARBA" id="ARBA00011063"/>
    </source>
</evidence>
<keyword evidence="7" id="KW-1185">Reference proteome</keyword>
<evidence type="ECO:0000313" key="6">
    <source>
        <dbReference type="EMBL" id="MFC4590310.1"/>
    </source>
</evidence>
<evidence type="ECO:0000259" key="5">
    <source>
        <dbReference type="SMART" id="SM00226"/>
    </source>
</evidence>